<dbReference type="PANTHER" id="PTHR21340">
    <property type="entry name" value="DIADENOSINE 5,5-P1,P4-TETRAPHOSPHATE PYROPHOSPHOHYDROLASE MUTT"/>
    <property type="match status" value="1"/>
</dbReference>
<evidence type="ECO:0000313" key="3">
    <source>
        <dbReference type="EMBL" id="TSJ40049.1"/>
    </source>
</evidence>
<keyword evidence="4" id="KW-1185">Reference proteome</keyword>
<dbReference type="PANTHER" id="PTHR21340:SF0">
    <property type="entry name" value="BIS(5'-NUCLEOSYL)-TETRAPHOSPHATASE [ASYMMETRICAL]"/>
    <property type="match status" value="1"/>
</dbReference>
<evidence type="ECO:0000259" key="2">
    <source>
        <dbReference type="PROSITE" id="PS51462"/>
    </source>
</evidence>
<protein>
    <submittedName>
        <fullName evidence="3">NUDIX domain-containing protein</fullName>
    </submittedName>
</protein>
<proteinExistence type="predicted"/>
<reference evidence="3 4" key="1">
    <citation type="submission" date="2019-07" db="EMBL/GenBank/DDBJ databases">
        <authorList>
            <person name="Huq M.A."/>
        </authorList>
    </citation>
    <scope>NUCLEOTIDE SEQUENCE [LARGE SCALE GENOMIC DNA]</scope>
    <source>
        <strain evidence="3 4">MAH-3</strain>
    </source>
</reference>
<evidence type="ECO:0000256" key="1">
    <source>
        <dbReference type="ARBA" id="ARBA00022801"/>
    </source>
</evidence>
<dbReference type="PROSITE" id="PS00893">
    <property type="entry name" value="NUDIX_BOX"/>
    <property type="match status" value="1"/>
</dbReference>
<dbReference type="InterPro" id="IPR020084">
    <property type="entry name" value="NUDIX_hydrolase_CS"/>
</dbReference>
<gene>
    <name evidence="3" type="ORF">FO442_15735</name>
</gene>
<feature type="domain" description="Nudix hydrolase" evidence="2">
    <location>
        <begin position="71"/>
        <end position="200"/>
    </location>
</feature>
<dbReference type="PROSITE" id="PS51462">
    <property type="entry name" value="NUDIX"/>
    <property type="match status" value="1"/>
</dbReference>
<dbReference type="CDD" id="cd03673">
    <property type="entry name" value="NUDIX_Ap6A_hydrolase"/>
    <property type="match status" value="1"/>
</dbReference>
<sequence>MYKVFIDNSVIEFLDSSEEIPSKRYDSVLNSLQNDLSKLLDQFNFYDSSICLLVVYEDFDMALNQVFHAYEFMDAAGGIVKCDRRYLFIERHGMWDIPKGKLDANEQPWEAAVREIEEECGIQGPTIDHLLGITFHTYSYMGRPTIKKNWWYALHYSGSMEVFPQEEESITQAIWIEKKEWNMIRENTYDSIKEVLDMAKDF</sequence>
<dbReference type="Gene3D" id="3.90.79.10">
    <property type="entry name" value="Nucleoside Triphosphate Pyrophosphohydrolase"/>
    <property type="match status" value="1"/>
</dbReference>
<evidence type="ECO:0000313" key="4">
    <source>
        <dbReference type="Proteomes" id="UP000316008"/>
    </source>
</evidence>
<dbReference type="Pfam" id="PF00293">
    <property type="entry name" value="NUDIX"/>
    <property type="match status" value="1"/>
</dbReference>
<name>A0A556MJJ7_9FLAO</name>
<dbReference type="EMBL" id="VLPL01000009">
    <property type="protein sequence ID" value="TSJ40049.1"/>
    <property type="molecule type" value="Genomic_DNA"/>
</dbReference>
<dbReference type="AlphaFoldDB" id="A0A556MJJ7"/>
<dbReference type="Proteomes" id="UP000316008">
    <property type="component" value="Unassembled WGS sequence"/>
</dbReference>
<dbReference type="InterPro" id="IPR051325">
    <property type="entry name" value="Nudix_hydrolase_domain"/>
</dbReference>
<dbReference type="GO" id="GO:0006754">
    <property type="term" value="P:ATP biosynthetic process"/>
    <property type="evidence" value="ECO:0007669"/>
    <property type="project" value="TreeGrafter"/>
</dbReference>
<dbReference type="OrthoDB" id="9816289at2"/>
<comment type="caution">
    <text evidence="3">The sequence shown here is derived from an EMBL/GenBank/DDBJ whole genome shotgun (WGS) entry which is preliminary data.</text>
</comment>
<dbReference type="InterPro" id="IPR015797">
    <property type="entry name" value="NUDIX_hydrolase-like_dom_sf"/>
</dbReference>
<dbReference type="SUPFAM" id="SSF55811">
    <property type="entry name" value="Nudix"/>
    <property type="match status" value="1"/>
</dbReference>
<dbReference type="RefSeq" id="WP_144334177.1">
    <property type="nucleotide sequence ID" value="NZ_VLPL01000009.1"/>
</dbReference>
<keyword evidence="1" id="KW-0378">Hydrolase</keyword>
<organism evidence="3 4">
    <name type="scientific">Fluviicola chungangensis</name>
    <dbReference type="NCBI Taxonomy" id="2597671"/>
    <lineage>
        <taxon>Bacteria</taxon>
        <taxon>Pseudomonadati</taxon>
        <taxon>Bacteroidota</taxon>
        <taxon>Flavobacteriia</taxon>
        <taxon>Flavobacteriales</taxon>
        <taxon>Crocinitomicaceae</taxon>
        <taxon>Fluviicola</taxon>
    </lineage>
</organism>
<dbReference type="GO" id="GO:0006167">
    <property type="term" value="P:AMP biosynthetic process"/>
    <property type="evidence" value="ECO:0007669"/>
    <property type="project" value="TreeGrafter"/>
</dbReference>
<dbReference type="InterPro" id="IPR000086">
    <property type="entry name" value="NUDIX_hydrolase_dom"/>
</dbReference>
<dbReference type="GO" id="GO:0004081">
    <property type="term" value="F:bis(5'-nucleosyl)-tetraphosphatase (asymmetrical) activity"/>
    <property type="evidence" value="ECO:0007669"/>
    <property type="project" value="TreeGrafter"/>
</dbReference>
<accession>A0A556MJJ7</accession>